<comment type="similarity">
    <text evidence="2">Belongs to the mitochondrial carrier (TC 2.A.29) family.</text>
</comment>
<dbReference type="InterPro" id="IPR002048">
    <property type="entry name" value="EF_hand_dom"/>
</dbReference>
<evidence type="ECO:0000256" key="9">
    <source>
        <dbReference type="PROSITE-ProRule" id="PRU00282"/>
    </source>
</evidence>
<evidence type="ECO:0000259" key="10">
    <source>
        <dbReference type="PROSITE" id="PS50222"/>
    </source>
</evidence>
<keyword evidence="5" id="KW-0106">Calcium</keyword>
<keyword evidence="7" id="KW-0496">Mitochondrion</keyword>
<evidence type="ECO:0000313" key="12">
    <source>
        <dbReference type="Proteomes" id="UP001642540"/>
    </source>
</evidence>
<dbReference type="SUPFAM" id="SSF47473">
    <property type="entry name" value="EF-hand"/>
    <property type="match status" value="3"/>
</dbReference>
<dbReference type="EMBL" id="CAXLJM020000007">
    <property type="protein sequence ID" value="CAL8072811.1"/>
    <property type="molecule type" value="Genomic_DNA"/>
</dbReference>
<evidence type="ECO:0000256" key="5">
    <source>
        <dbReference type="ARBA" id="ARBA00022837"/>
    </source>
</evidence>
<keyword evidence="12" id="KW-1185">Reference proteome</keyword>
<dbReference type="PROSITE" id="PS50920">
    <property type="entry name" value="SOLCAR"/>
    <property type="match status" value="3"/>
</dbReference>
<evidence type="ECO:0000256" key="6">
    <source>
        <dbReference type="ARBA" id="ARBA00022989"/>
    </source>
</evidence>
<evidence type="ECO:0000256" key="1">
    <source>
        <dbReference type="ARBA" id="ARBA00004448"/>
    </source>
</evidence>
<gene>
    <name evidence="11" type="ORF">ODALV1_LOCUS2341</name>
</gene>
<dbReference type="InterPro" id="IPR051028">
    <property type="entry name" value="Mito_Solute_Carrier"/>
</dbReference>
<dbReference type="InterPro" id="IPR023395">
    <property type="entry name" value="MCP_dom_sf"/>
</dbReference>
<comment type="caution">
    <text evidence="11">The sequence shown here is derived from an EMBL/GenBank/DDBJ whole genome shotgun (WGS) entry which is preliminary data.</text>
</comment>
<protein>
    <recommendedName>
        <fullName evidence="10">EF-hand domain-containing protein</fullName>
    </recommendedName>
</protein>
<feature type="repeat" description="Solcar" evidence="9">
    <location>
        <begin position="336"/>
        <end position="427"/>
    </location>
</feature>
<dbReference type="Pfam" id="PF00153">
    <property type="entry name" value="Mito_carr"/>
    <property type="match status" value="3"/>
</dbReference>
<reference evidence="11 12" key="1">
    <citation type="submission" date="2024-08" db="EMBL/GenBank/DDBJ databases">
        <authorList>
            <person name="Cucini C."/>
            <person name="Frati F."/>
        </authorList>
    </citation>
    <scope>NUCLEOTIDE SEQUENCE [LARGE SCALE GENOMIC DNA]</scope>
</reference>
<keyword evidence="6" id="KW-1133">Transmembrane helix</keyword>
<evidence type="ECO:0000313" key="11">
    <source>
        <dbReference type="EMBL" id="CAL8072811.1"/>
    </source>
</evidence>
<name>A0ABP1PRD0_9HEXA</name>
<evidence type="ECO:0000256" key="2">
    <source>
        <dbReference type="ARBA" id="ARBA00006375"/>
    </source>
</evidence>
<dbReference type="PROSITE" id="PS00018">
    <property type="entry name" value="EF_HAND_1"/>
    <property type="match status" value="1"/>
</dbReference>
<dbReference type="Pfam" id="PF00036">
    <property type="entry name" value="EF-hand_1"/>
    <property type="match status" value="1"/>
</dbReference>
<feature type="repeat" description="Solcar" evidence="9">
    <location>
        <begin position="435"/>
        <end position="519"/>
    </location>
</feature>
<proteinExistence type="inferred from homology"/>
<dbReference type="Gene3D" id="1.50.40.10">
    <property type="entry name" value="Mitochondrial carrier domain"/>
    <property type="match status" value="1"/>
</dbReference>
<keyword evidence="8 9" id="KW-0472">Membrane</keyword>
<dbReference type="Proteomes" id="UP001642540">
    <property type="component" value="Unassembled WGS sequence"/>
</dbReference>
<dbReference type="PROSITE" id="PS50222">
    <property type="entry name" value="EF_HAND_2"/>
    <property type="match status" value="2"/>
</dbReference>
<evidence type="ECO:0000256" key="4">
    <source>
        <dbReference type="ARBA" id="ARBA00022792"/>
    </source>
</evidence>
<feature type="domain" description="EF-hand" evidence="10">
    <location>
        <begin position="168"/>
        <end position="203"/>
    </location>
</feature>
<feature type="repeat" description="Solcar" evidence="9">
    <location>
        <begin position="527"/>
        <end position="613"/>
    </location>
</feature>
<dbReference type="Gene3D" id="1.10.238.10">
    <property type="entry name" value="EF-hand"/>
    <property type="match status" value="2"/>
</dbReference>
<dbReference type="PANTHER" id="PTHR45678:SF9">
    <property type="entry name" value="CALCIUM-BINDING MITOCHONDRIAL CARRIER PROTEIN ARALAR1"/>
    <property type="match status" value="1"/>
</dbReference>
<dbReference type="InterPro" id="IPR018247">
    <property type="entry name" value="EF_Hand_1_Ca_BS"/>
</dbReference>
<keyword evidence="4" id="KW-0999">Mitochondrion inner membrane</keyword>
<dbReference type="InterPro" id="IPR018108">
    <property type="entry name" value="MCP_transmembrane"/>
</dbReference>
<dbReference type="Pfam" id="PF13202">
    <property type="entry name" value="EF-hand_5"/>
    <property type="match status" value="1"/>
</dbReference>
<comment type="subcellular location">
    <subcellularLocation>
        <location evidence="1">Mitochondrion inner membrane</location>
        <topology evidence="1">Multi-pass membrane protein</topology>
    </subcellularLocation>
</comment>
<feature type="domain" description="EF-hand" evidence="10">
    <location>
        <begin position="97"/>
        <end position="132"/>
    </location>
</feature>
<dbReference type="SMART" id="SM00054">
    <property type="entry name" value="EFh"/>
    <property type="match status" value="3"/>
</dbReference>
<dbReference type="SUPFAM" id="SSF103506">
    <property type="entry name" value="Mitochondrial carrier"/>
    <property type="match status" value="1"/>
</dbReference>
<evidence type="ECO:0000256" key="3">
    <source>
        <dbReference type="ARBA" id="ARBA00022692"/>
    </source>
</evidence>
<keyword evidence="3 9" id="KW-0812">Transmembrane</keyword>
<dbReference type="PANTHER" id="PTHR45678">
    <property type="entry name" value="MITOCHONDRIAL 2-OXODICARBOXYLATE CARRIER 1-RELATED"/>
    <property type="match status" value="1"/>
</dbReference>
<accession>A0ABP1PRD0</accession>
<organism evidence="11 12">
    <name type="scientific">Orchesella dallaii</name>
    <dbReference type="NCBI Taxonomy" id="48710"/>
    <lineage>
        <taxon>Eukaryota</taxon>
        <taxon>Metazoa</taxon>
        <taxon>Ecdysozoa</taxon>
        <taxon>Arthropoda</taxon>
        <taxon>Hexapoda</taxon>
        <taxon>Collembola</taxon>
        <taxon>Entomobryomorpha</taxon>
        <taxon>Entomobryoidea</taxon>
        <taxon>Orchesellidae</taxon>
        <taxon>Orchesellinae</taxon>
        <taxon>Orchesella</taxon>
    </lineage>
</organism>
<evidence type="ECO:0000256" key="8">
    <source>
        <dbReference type="ARBA" id="ARBA00023136"/>
    </source>
</evidence>
<dbReference type="InterPro" id="IPR011992">
    <property type="entry name" value="EF-hand-dom_pair"/>
</dbReference>
<evidence type="ECO:0000256" key="7">
    <source>
        <dbReference type="ARBA" id="ARBA00023128"/>
    </source>
</evidence>
<sequence length="684" mass="76734">MAWASIVWENNPWGAEERLKRASTEDLRVVFHKYASVCVDGEWFIKSEDFIRKFLGLLSTDDYHPGSVELLAGIIDTSKDGLISFPEFQSFEGLLCVADGLYYTAFQLFDTNGNGNVSYDEFKEIILQTTLQQKIPFDLDGDFASLYFGEKKDRVVTYSEFCQFLHDFHEEYGAEAFRRFDNDGTGFIDTDSFYDIMTTIRSHLLTKPVLKNMKDVVEKVTGTKSVSYPFFVAFNSLLGQMELAKKVYLQASNGEREEEISKDEFLSAANVMSKITPMQVDILFKLSDMINDSPTVIYSDLEKIAPEEYYKKVNKRIVDIKAVQSPEERSLLIEFLESVYRFTMGTAAGAAGAFFVYPMDLVKTRMQLQRPGIKLHYAIYKSNIDCLGKAYTNEGLGGLYRGLLPQLFGVAIGKALKLTINDFMRDKLRNRKGKVPLRSEIMAGGCAGLSNVFLANPVEAVKIRIQVAGEFNHHVRLKTFRVVRELGFFGLYRGLGACVLRDVPFCAIFFPAYAHLKVKFQDENGYNSPMTLLFAGILASIPGAPLSMPFDVIKTRLQAKPKPGQVSYDGILDAAVKIYREEGFRAFWQGTRLIKPPSQFGVTLLVYEVLQRLFYIDFAGTRPSGSEASMLVTGLHHIKSGNPDHIGGYALALPIMAGIESKFGLVFPKFKTVVETVPVAETPA</sequence>